<dbReference type="EMBL" id="CP144921">
    <property type="protein sequence ID" value="WWA29001.1"/>
    <property type="molecule type" value="Genomic_DNA"/>
</dbReference>
<reference evidence="1 2" key="1">
    <citation type="submission" date="2024-01" db="EMBL/GenBank/DDBJ databases">
        <title>Culturomics analysis of mouse respiratory tract.</title>
        <authorList>
            <person name="Phillips A.M."/>
            <person name="Collette N.M."/>
            <person name="Mageeney C.M."/>
            <person name="Sinha A."/>
            <person name="Hern K.E."/>
            <person name="Arkin A.P."/>
            <person name="Williams K.P."/>
            <person name="Branda S."/>
        </authorList>
    </citation>
    <scope>NUCLEOTIDE SEQUENCE [LARGE SCALE GENOMIC DNA]</scope>
    <source>
        <strain evidence="1 2">CP20</strain>
    </source>
</reference>
<proteinExistence type="predicted"/>
<organism evidence="1 2">
    <name type="scientific">Shouchella rhizosphaerae</name>
    <dbReference type="NCBI Taxonomy" id="866786"/>
    <lineage>
        <taxon>Bacteria</taxon>
        <taxon>Bacillati</taxon>
        <taxon>Bacillota</taxon>
        <taxon>Bacilli</taxon>
        <taxon>Bacillales</taxon>
        <taxon>Bacillaceae</taxon>
        <taxon>Shouchella</taxon>
    </lineage>
</organism>
<name>A0ABZ2CT36_9BACI</name>
<accession>A0ABZ2CT36</accession>
<gene>
    <name evidence="1" type="ORF">V5G21_14805</name>
</gene>
<dbReference type="Proteomes" id="UP001341136">
    <property type="component" value="Chromosome"/>
</dbReference>
<sequence length="135" mass="14192">MSKARKVKTGGKGTGNVISSQGRVTVNAIKSNPNVFKGKSTDEIAQMLRDNGYDIVIEKSKRSSSGAEIIKINNLGSGRNITQVQVSPGGGRHGNNPYVKISTSDQGIIKVVDGSPNNYLTDGAEKATIIFTGGK</sequence>
<keyword evidence="2" id="KW-1185">Reference proteome</keyword>
<protein>
    <submittedName>
        <fullName evidence="1">Uncharacterized protein</fullName>
    </submittedName>
</protein>
<evidence type="ECO:0000313" key="1">
    <source>
        <dbReference type="EMBL" id="WWA29001.1"/>
    </source>
</evidence>
<dbReference type="RefSeq" id="WP_142300146.1">
    <property type="nucleotide sequence ID" value="NZ_CP144921.1"/>
</dbReference>
<evidence type="ECO:0000313" key="2">
    <source>
        <dbReference type="Proteomes" id="UP001341136"/>
    </source>
</evidence>